<organism evidence="1 2">
    <name type="scientific">Steinernema carpocapsae</name>
    <name type="common">Entomopathogenic nematode</name>
    <dbReference type="NCBI Taxonomy" id="34508"/>
    <lineage>
        <taxon>Eukaryota</taxon>
        <taxon>Metazoa</taxon>
        <taxon>Ecdysozoa</taxon>
        <taxon>Nematoda</taxon>
        <taxon>Chromadorea</taxon>
        <taxon>Rhabditida</taxon>
        <taxon>Tylenchina</taxon>
        <taxon>Panagrolaimomorpha</taxon>
        <taxon>Strongyloidoidea</taxon>
        <taxon>Steinernematidae</taxon>
        <taxon>Steinernema</taxon>
    </lineage>
</organism>
<gene>
    <name evidence="1" type="ORF">L596_025264</name>
</gene>
<dbReference type="EMBL" id="AZBU02000009">
    <property type="protein sequence ID" value="TKR64781.1"/>
    <property type="molecule type" value="Genomic_DNA"/>
</dbReference>
<proteinExistence type="predicted"/>
<evidence type="ECO:0000313" key="1">
    <source>
        <dbReference type="EMBL" id="TKR64781.1"/>
    </source>
</evidence>
<reference evidence="1 2" key="1">
    <citation type="journal article" date="2015" name="Genome Biol.">
        <title>Comparative genomics of Steinernema reveals deeply conserved gene regulatory networks.</title>
        <authorList>
            <person name="Dillman A.R."/>
            <person name="Macchietto M."/>
            <person name="Porter C.F."/>
            <person name="Rogers A."/>
            <person name="Williams B."/>
            <person name="Antoshechkin I."/>
            <person name="Lee M.M."/>
            <person name="Goodwin Z."/>
            <person name="Lu X."/>
            <person name="Lewis E.E."/>
            <person name="Goodrich-Blair H."/>
            <person name="Stock S.P."/>
            <person name="Adams B.J."/>
            <person name="Sternberg P.W."/>
            <person name="Mortazavi A."/>
        </authorList>
    </citation>
    <scope>NUCLEOTIDE SEQUENCE [LARGE SCALE GENOMIC DNA]</scope>
    <source>
        <strain evidence="1 2">ALL</strain>
    </source>
</reference>
<evidence type="ECO:0000313" key="2">
    <source>
        <dbReference type="Proteomes" id="UP000298663"/>
    </source>
</evidence>
<comment type="caution">
    <text evidence="1">The sequence shown here is derived from an EMBL/GenBank/DDBJ whole genome shotgun (WGS) entry which is preliminary data.</text>
</comment>
<reference evidence="1 2" key="2">
    <citation type="journal article" date="2019" name="G3 (Bethesda)">
        <title>Hybrid Assembly of the Genome of the Entomopathogenic Nematode Steinernema carpocapsae Identifies the X-Chromosome.</title>
        <authorList>
            <person name="Serra L."/>
            <person name="Macchietto M."/>
            <person name="Macias-Munoz A."/>
            <person name="McGill C.J."/>
            <person name="Rodriguez I.M."/>
            <person name="Rodriguez B."/>
            <person name="Murad R."/>
            <person name="Mortazavi A."/>
        </authorList>
    </citation>
    <scope>NUCLEOTIDE SEQUENCE [LARGE SCALE GENOMIC DNA]</scope>
    <source>
        <strain evidence="1 2">ALL</strain>
    </source>
</reference>
<accession>A0A4U5M798</accession>
<keyword evidence="2" id="KW-1185">Reference proteome</keyword>
<protein>
    <submittedName>
        <fullName evidence="1">Uncharacterized protein</fullName>
    </submittedName>
</protein>
<dbReference type="Proteomes" id="UP000298663">
    <property type="component" value="Unassembled WGS sequence"/>
</dbReference>
<sequence length="93" mass="10591">MSCDSAPAEIMYLRFGADELNEDEFYRLPSKMTDDLWLEIDDDFDTELVGPPDCSPRNPMAPTISLLRENGDILKQMSIFLFLAMTFANVFTS</sequence>
<name>A0A4U5M798_STECR</name>
<dbReference type="AlphaFoldDB" id="A0A4U5M798"/>
<dbReference type="OrthoDB" id="202764at2759"/>